<dbReference type="EMBL" id="SSWX01000002">
    <property type="protein sequence ID" value="THJ36163.1"/>
    <property type="molecule type" value="Genomic_DNA"/>
</dbReference>
<feature type="region of interest" description="Disordered" evidence="1">
    <location>
        <begin position="108"/>
        <end position="127"/>
    </location>
</feature>
<evidence type="ECO:0000256" key="1">
    <source>
        <dbReference type="SAM" id="MobiDB-lite"/>
    </source>
</evidence>
<proteinExistence type="predicted"/>
<dbReference type="OrthoDB" id="8913794at2"/>
<protein>
    <submittedName>
        <fullName evidence="2">Uncharacterized protein</fullName>
    </submittedName>
</protein>
<reference evidence="2 3" key="1">
    <citation type="submission" date="2019-04" db="EMBL/GenBank/DDBJ databases">
        <title>Lampropedia sp YIM MLB12 draf genome.</title>
        <authorList>
            <person name="Wang Y.-X."/>
        </authorList>
    </citation>
    <scope>NUCLEOTIDE SEQUENCE [LARGE SCALE GENOMIC DNA]</scope>
    <source>
        <strain evidence="2 3">YIM MLB12</strain>
    </source>
</reference>
<accession>A0A4S5BXK1</accession>
<sequence length="223" mass="24453">MQSTIELSQVLTEELRGKVIESIIVGEFGAFSIRAKDGTVATLNASMRHDIKVSHGGLSKALVNVDAHDCADCIPVANSDLTPESFRPKLPPMLADLLLQPELPLSDSMAESEQAQEVRDKPPAQMVSIPSGIDATAVFGMTRRAGGIDWEKVVTLPTFQMYVAESKFPNPNDLDSQKLAISFVQSAISSGKDEQQFYEEYALWFDQKACWHHESPMGVEKNG</sequence>
<gene>
    <name evidence="2" type="ORF">E8K88_02545</name>
</gene>
<comment type="caution">
    <text evidence="2">The sequence shown here is derived from an EMBL/GenBank/DDBJ whole genome shotgun (WGS) entry which is preliminary data.</text>
</comment>
<name>A0A4S5BXK1_9BURK</name>
<organism evidence="2 3">
    <name type="scientific">Lampropedia aestuarii</name>
    <dbReference type="NCBI Taxonomy" id="2562762"/>
    <lineage>
        <taxon>Bacteria</taxon>
        <taxon>Pseudomonadati</taxon>
        <taxon>Pseudomonadota</taxon>
        <taxon>Betaproteobacteria</taxon>
        <taxon>Burkholderiales</taxon>
        <taxon>Comamonadaceae</taxon>
        <taxon>Lampropedia</taxon>
    </lineage>
</organism>
<dbReference type="RefSeq" id="WP_136405069.1">
    <property type="nucleotide sequence ID" value="NZ_SSWX01000002.1"/>
</dbReference>
<evidence type="ECO:0000313" key="3">
    <source>
        <dbReference type="Proteomes" id="UP000306236"/>
    </source>
</evidence>
<dbReference type="Proteomes" id="UP000306236">
    <property type="component" value="Unassembled WGS sequence"/>
</dbReference>
<dbReference type="AlphaFoldDB" id="A0A4S5BXK1"/>
<evidence type="ECO:0000313" key="2">
    <source>
        <dbReference type="EMBL" id="THJ36163.1"/>
    </source>
</evidence>
<keyword evidence="3" id="KW-1185">Reference proteome</keyword>